<gene>
    <name evidence="2" type="ORF">PCOR1329_LOCUS6434</name>
</gene>
<keyword evidence="3" id="KW-1185">Reference proteome</keyword>
<evidence type="ECO:0000313" key="3">
    <source>
        <dbReference type="Proteomes" id="UP001189429"/>
    </source>
</evidence>
<dbReference type="Proteomes" id="UP001189429">
    <property type="component" value="Unassembled WGS sequence"/>
</dbReference>
<sequence>MSAPLAEGSDAKLPLGQCTPLSQASTAPSTPALCPLAEPPCEQPGPKKPPRAEPGARGLTAAAAAGFQPARPLPRQGSEDGLPASPGHPGGGTRGPRLSRRSGAWSARSSASTPWRRECPTSRRPRPRLAAARRRMRRRSCSTPSTSRAWRATSRSVV</sequence>
<dbReference type="EMBL" id="CAUYUJ010001725">
    <property type="protein sequence ID" value="CAK0797300.1"/>
    <property type="molecule type" value="Genomic_DNA"/>
</dbReference>
<protein>
    <submittedName>
        <fullName evidence="2">Uncharacterized protein</fullName>
    </submittedName>
</protein>
<comment type="caution">
    <text evidence="2">The sequence shown here is derived from an EMBL/GenBank/DDBJ whole genome shotgun (WGS) entry which is preliminary data.</text>
</comment>
<feature type="compositionally biased region" description="Low complexity" evidence="1">
    <location>
        <begin position="141"/>
        <end position="158"/>
    </location>
</feature>
<reference evidence="2" key="1">
    <citation type="submission" date="2023-10" db="EMBL/GenBank/DDBJ databases">
        <authorList>
            <person name="Chen Y."/>
            <person name="Shah S."/>
            <person name="Dougan E. K."/>
            <person name="Thang M."/>
            <person name="Chan C."/>
        </authorList>
    </citation>
    <scope>NUCLEOTIDE SEQUENCE [LARGE SCALE GENOMIC DNA]</scope>
</reference>
<feature type="compositionally biased region" description="Polar residues" evidence="1">
    <location>
        <begin position="19"/>
        <end position="29"/>
    </location>
</feature>
<accession>A0ABN9PYW6</accession>
<feature type="compositionally biased region" description="Low complexity" evidence="1">
    <location>
        <begin position="101"/>
        <end position="112"/>
    </location>
</feature>
<feature type="compositionally biased region" description="Low complexity" evidence="1">
    <location>
        <begin position="53"/>
        <end position="70"/>
    </location>
</feature>
<feature type="region of interest" description="Disordered" evidence="1">
    <location>
        <begin position="1"/>
        <end position="158"/>
    </location>
</feature>
<feature type="compositionally biased region" description="Basic residues" evidence="1">
    <location>
        <begin position="123"/>
        <end position="140"/>
    </location>
</feature>
<proteinExistence type="predicted"/>
<evidence type="ECO:0000256" key="1">
    <source>
        <dbReference type="SAM" id="MobiDB-lite"/>
    </source>
</evidence>
<name>A0ABN9PYW6_9DINO</name>
<evidence type="ECO:0000313" key="2">
    <source>
        <dbReference type="EMBL" id="CAK0797300.1"/>
    </source>
</evidence>
<feature type="compositionally biased region" description="Pro residues" evidence="1">
    <location>
        <begin position="37"/>
        <end position="47"/>
    </location>
</feature>
<organism evidence="2 3">
    <name type="scientific">Prorocentrum cordatum</name>
    <dbReference type="NCBI Taxonomy" id="2364126"/>
    <lineage>
        <taxon>Eukaryota</taxon>
        <taxon>Sar</taxon>
        <taxon>Alveolata</taxon>
        <taxon>Dinophyceae</taxon>
        <taxon>Prorocentrales</taxon>
        <taxon>Prorocentraceae</taxon>
        <taxon>Prorocentrum</taxon>
    </lineage>
</organism>